<reference evidence="1 2" key="1">
    <citation type="submission" date="2024-01" db="EMBL/GenBank/DDBJ databases">
        <title>A draft genome for a cacao thread blight-causing isolate of Paramarasmius palmivorus.</title>
        <authorList>
            <person name="Baruah I.K."/>
            <person name="Bukari Y."/>
            <person name="Amoako-Attah I."/>
            <person name="Meinhardt L.W."/>
            <person name="Bailey B.A."/>
            <person name="Cohen S.P."/>
        </authorList>
    </citation>
    <scope>NUCLEOTIDE SEQUENCE [LARGE SCALE GENOMIC DNA]</scope>
    <source>
        <strain evidence="1 2">GH-12</strain>
    </source>
</reference>
<dbReference type="AlphaFoldDB" id="A0AAW0B9V0"/>
<organism evidence="1 2">
    <name type="scientific">Paramarasmius palmivorus</name>
    <dbReference type="NCBI Taxonomy" id="297713"/>
    <lineage>
        <taxon>Eukaryota</taxon>
        <taxon>Fungi</taxon>
        <taxon>Dikarya</taxon>
        <taxon>Basidiomycota</taxon>
        <taxon>Agaricomycotina</taxon>
        <taxon>Agaricomycetes</taxon>
        <taxon>Agaricomycetidae</taxon>
        <taxon>Agaricales</taxon>
        <taxon>Marasmiineae</taxon>
        <taxon>Marasmiaceae</taxon>
        <taxon>Paramarasmius</taxon>
    </lineage>
</organism>
<evidence type="ECO:0000313" key="2">
    <source>
        <dbReference type="Proteomes" id="UP001383192"/>
    </source>
</evidence>
<comment type="caution">
    <text evidence="1">The sequence shown here is derived from an EMBL/GenBank/DDBJ whole genome shotgun (WGS) entry which is preliminary data.</text>
</comment>
<evidence type="ECO:0008006" key="3">
    <source>
        <dbReference type="Google" id="ProtNLM"/>
    </source>
</evidence>
<dbReference type="EMBL" id="JAYKXP010000148">
    <property type="protein sequence ID" value="KAK7022788.1"/>
    <property type="molecule type" value="Genomic_DNA"/>
</dbReference>
<keyword evidence="2" id="KW-1185">Reference proteome</keyword>
<dbReference type="Proteomes" id="UP001383192">
    <property type="component" value="Unassembled WGS sequence"/>
</dbReference>
<protein>
    <recommendedName>
        <fullName evidence="3">BTB domain-containing protein</fullName>
    </recommendedName>
</protein>
<name>A0AAW0B9V0_9AGAR</name>
<gene>
    <name evidence="1" type="ORF">VNI00_016959</name>
</gene>
<sequence length="331" mass="37212">MSAINSETTEIPPTTPQINLHGQFFLNPTFLVFACEGVVFRLPLAILSRRLPVIQDMLEFVGDDVVVDEGTVEKPLLLPMPLKEFEAVCKLLFDGDMQGSSFTPEELLDLYRGCRYLQYEEGLAWARRRYSIACFQVDPYEKLVQGIVLSEPSWITSSLRDSFHSGFLPLPTPKQGHILSDAGCSWVIMIVASANDVYKSNAADCLNTPPKPESSHTWYHHSCRNHQACLQAVETGWKMVRKRMPSDICPPQGVYCLLSFREYLSAAPFPRMHNECRASFIEDVSSRAEALHEDIILAVASKIEQIADKEAQRARARKAATEKAAEKAMEK</sequence>
<accession>A0AAW0B9V0</accession>
<evidence type="ECO:0000313" key="1">
    <source>
        <dbReference type="EMBL" id="KAK7022788.1"/>
    </source>
</evidence>
<proteinExistence type="predicted"/>